<dbReference type="GO" id="GO:0070813">
    <property type="term" value="P:hydrogen sulfide metabolic process"/>
    <property type="evidence" value="ECO:0007669"/>
    <property type="project" value="TreeGrafter"/>
</dbReference>
<dbReference type="SUPFAM" id="SSF52821">
    <property type="entry name" value="Rhodanese/Cell cycle control phosphatase"/>
    <property type="match status" value="2"/>
</dbReference>
<keyword evidence="5" id="KW-1185">Reference proteome</keyword>
<accession>A0A8J3G543</accession>
<dbReference type="InterPro" id="IPR001763">
    <property type="entry name" value="Rhodanese-like_dom"/>
</dbReference>
<protein>
    <submittedName>
        <fullName evidence="4">MBL fold hydrolase</fullName>
    </submittedName>
</protein>
<feature type="domain" description="Rhodanese" evidence="3">
    <location>
        <begin position="394"/>
        <end position="473"/>
    </location>
</feature>
<dbReference type="GO" id="GO:0050313">
    <property type="term" value="F:sulfur dioxygenase activity"/>
    <property type="evidence" value="ECO:0007669"/>
    <property type="project" value="InterPro"/>
</dbReference>
<dbReference type="AlphaFoldDB" id="A0A8J3G543"/>
<evidence type="ECO:0000256" key="1">
    <source>
        <dbReference type="ARBA" id="ARBA00022723"/>
    </source>
</evidence>
<keyword evidence="4" id="KW-0378">Hydrolase</keyword>
<evidence type="ECO:0000313" key="5">
    <source>
        <dbReference type="Proteomes" id="UP000642809"/>
    </source>
</evidence>
<evidence type="ECO:0000256" key="2">
    <source>
        <dbReference type="SAM" id="SignalP"/>
    </source>
</evidence>
<dbReference type="InterPro" id="IPR044528">
    <property type="entry name" value="POD-like_MBL-fold"/>
</dbReference>
<dbReference type="InterPro" id="IPR036866">
    <property type="entry name" value="RibonucZ/Hydroxyglut_hydro"/>
</dbReference>
<dbReference type="Gene3D" id="3.60.15.10">
    <property type="entry name" value="Ribonuclease Z/Hydroxyacylglutathione hydrolase-like"/>
    <property type="match status" value="1"/>
</dbReference>
<dbReference type="RefSeq" id="WP_189579799.1">
    <property type="nucleotide sequence ID" value="NZ_BMYF01000007.1"/>
</dbReference>
<dbReference type="Pfam" id="PF00753">
    <property type="entry name" value="Lactamase_B"/>
    <property type="match status" value="1"/>
</dbReference>
<dbReference type="Pfam" id="PF00581">
    <property type="entry name" value="Rhodanese"/>
    <property type="match status" value="1"/>
</dbReference>
<keyword evidence="2" id="KW-0732">Signal</keyword>
<dbReference type="EMBL" id="BMYF01000007">
    <property type="protein sequence ID" value="GHB33787.1"/>
    <property type="molecule type" value="Genomic_DNA"/>
</dbReference>
<reference evidence="4" key="1">
    <citation type="journal article" date="2014" name="Int. J. Syst. Evol. Microbiol.">
        <title>Complete genome sequence of Corynebacterium casei LMG S-19264T (=DSM 44701T), isolated from a smear-ripened cheese.</title>
        <authorList>
            <consortium name="US DOE Joint Genome Institute (JGI-PGF)"/>
            <person name="Walter F."/>
            <person name="Albersmeier A."/>
            <person name="Kalinowski J."/>
            <person name="Ruckert C."/>
        </authorList>
    </citation>
    <scope>NUCLEOTIDE SEQUENCE</scope>
    <source>
        <strain evidence="4">KCTC 23224</strain>
    </source>
</reference>
<keyword evidence="1" id="KW-0479">Metal-binding</keyword>
<dbReference type="InterPro" id="IPR051682">
    <property type="entry name" value="Mito_Persulfide_Diox"/>
</dbReference>
<proteinExistence type="predicted"/>
<dbReference type="InterPro" id="IPR036873">
    <property type="entry name" value="Rhodanese-like_dom_sf"/>
</dbReference>
<dbReference type="GO" id="GO:0006749">
    <property type="term" value="P:glutathione metabolic process"/>
    <property type="evidence" value="ECO:0007669"/>
    <property type="project" value="InterPro"/>
</dbReference>
<organism evidence="4 5">
    <name type="scientific">Mongoliitalea lutea</name>
    <dbReference type="NCBI Taxonomy" id="849756"/>
    <lineage>
        <taxon>Bacteria</taxon>
        <taxon>Pseudomonadati</taxon>
        <taxon>Bacteroidota</taxon>
        <taxon>Cytophagia</taxon>
        <taxon>Cytophagales</taxon>
        <taxon>Cyclobacteriaceae</taxon>
        <taxon>Mongoliitalea</taxon>
    </lineage>
</organism>
<feature type="chain" id="PRO_5035153408" evidence="2">
    <location>
        <begin position="20"/>
        <end position="478"/>
    </location>
</feature>
<sequence>MKYILVIVSFLLSFGFAKAQFTPLIQPAQPQKTIIHQFEDDGLAHFSYAILVGNQVILVDPGRNPQPYYDFAEKHGASIVGVVETHPHADFVSSHLQIHHEKGATIYISKLAEANYPHQTFDEGDIIDLGNGVTLRAMFTPGHSPDGISVVLSEDGKDMAVFTGDTLFIGDVGRPDLRESAGAIMMQRKELARMMYYSTRKKLMKLDEDVVVYPAHGAGSLCGKAISDAKSSTIGQEKLTNYALQEMSEEAFMELLLQDQPFIPQYFPYNVDLNKIGAPAYLDSKESVPVLADLNDIQEGTTIIDGRNQDIFKQSHLPEAINIMKGAKFETWLGSLVSPQERYYLIAETQESLDELISKAAKIGYELLIAGAGIYTESNGNSMSFFNKDAFDANPDLFTIIDIRNEGEVAQHQVFANAINIPLPELMQRISEIPTDKPVVVHCGTGYRSAAGSSIIQNALKDNKVIDMGAYIKEYNQK</sequence>
<dbReference type="Gene3D" id="3.40.250.10">
    <property type="entry name" value="Rhodanese-like domain"/>
    <property type="match status" value="2"/>
</dbReference>
<dbReference type="InterPro" id="IPR001279">
    <property type="entry name" value="Metallo-B-lactamas"/>
</dbReference>
<name>A0A8J3G543_9BACT</name>
<dbReference type="PANTHER" id="PTHR43084">
    <property type="entry name" value="PERSULFIDE DIOXYGENASE ETHE1"/>
    <property type="match status" value="1"/>
</dbReference>
<dbReference type="SMART" id="SM00849">
    <property type="entry name" value="Lactamase_B"/>
    <property type="match status" value="1"/>
</dbReference>
<feature type="signal peptide" evidence="2">
    <location>
        <begin position="1"/>
        <end position="19"/>
    </location>
</feature>
<dbReference type="Proteomes" id="UP000642809">
    <property type="component" value="Unassembled WGS sequence"/>
</dbReference>
<evidence type="ECO:0000259" key="3">
    <source>
        <dbReference type="PROSITE" id="PS50206"/>
    </source>
</evidence>
<reference evidence="4" key="2">
    <citation type="submission" date="2020-09" db="EMBL/GenBank/DDBJ databases">
        <authorList>
            <person name="Sun Q."/>
            <person name="Kim S."/>
        </authorList>
    </citation>
    <scope>NUCLEOTIDE SEQUENCE</scope>
    <source>
        <strain evidence="4">KCTC 23224</strain>
    </source>
</reference>
<dbReference type="CDD" id="cd07724">
    <property type="entry name" value="POD-like_MBL-fold"/>
    <property type="match status" value="1"/>
</dbReference>
<dbReference type="SUPFAM" id="SSF56281">
    <property type="entry name" value="Metallo-hydrolase/oxidoreductase"/>
    <property type="match status" value="1"/>
</dbReference>
<evidence type="ECO:0000313" key="4">
    <source>
        <dbReference type="EMBL" id="GHB33787.1"/>
    </source>
</evidence>
<gene>
    <name evidence="4" type="ORF">GCM10008106_13510</name>
</gene>
<dbReference type="PANTHER" id="PTHR43084:SF1">
    <property type="entry name" value="PERSULFIDE DIOXYGENASE ETHE1, MITOCHONDRIAL"/>
    <property type="match status" value="1"/>
</dbReference>
<comment type="caution">
    <text evidence="4">The sequence shown here is derived from an EMBL/GenBank/DDBJ whole genome shotgun (WGS) entry which is preliminary data.</text>
</comment>
<feature type="domain" description="Rhodanese" evidence="3">
    <location>
        <begin position="297"/>
        <end position="346"/>
    </location>
</feature>
<dbReference type="GO" id="GO:0046872">
    <property type="term" value="F:metal ion binding"/>
    <property type="evidence" value="ECO:0007669"/>
    <property type="project" value="UniProtKB-KW"/>
</dbReference>
<dbReference type="FunFam" id="3.60.15.10:FF:000030">
    <property type="entry name" value="Metallo-beta-lactamase family protein"/>
    <property type="match status" value="1"/>
</dbReference>
<dbReference type="GO" id="GO:0016787">
    <property type="term" value="F:hydrolase activity"/>
    <property type="evidence" value="ECO:0007669"/>
    <property type="project" value="UniProtKB-KW"/>
</dbReference>
<dbReference type="SMART" id="SM00450">
    <property type="entry name" value="RHOD"/>
    <property type="match status" value="1"/>
</dbReference>
<dbReference type="PROSITE" id="PS50206">
    <property type="entry name" value="RHODANESE_3"/>
    <property type="match status" value="2"/>
</dbReference>